<keyword evidence="1 5" id="KW-0547">Nucleotide-binding</keyword>
<dbReference type="PANTHER" id="PTHR11070:SF45">
    <property type="entry name" value="DNA 3'-5' HELICASE"/>
    <property type="match status" value="1"/>
</dbReference>
<dbReference type="PROSITE" id="PS51198">
    <property type="entry name" value="UVRD_HELICASE_ATP_BIND"/>
    <property type="match status" value="1"/>
</dbReference>
<sequence length="741" mass="77472">MAHEQAHLTELYAVVDAMRAEVAQRIAALSAPAEEDEHDADRDAELAWNRRQAARLKSVERGLCFGRLDTEDGASVHIGRTGLFRDGDEDGGGATLLLDWRAPAARPFYTATAMAPQGVRRRRRISTRDRTVVDLDDELLTASGAGGEAGLTGEAALLAAVTAGRSGRMRDIVATLQSEQDRIIRSEQTGVLVVEGGPGTGKTAVALHRAAYLLYSRRHLLARGVLVVGPSRVFIDYIGQVLPGLGEDAVVAATIPELRPGLVVERVDPPRARVVKGAAAMAGRLAAAVAARVVRPTEAVELEFEGQALRLDPVDLRRARRAARRSGLPHNRARLVFQRELVGALADRIVAALEAVVVDESGRALDGGDADGGLSPADVRALEAAGFVVDPDDPGGPVSMIDEADAAALRGSLLADAAVGDALDALWPELEPPAVLEALLADPAGTCPDLTADEAAALRRGPGGWSAADVPLLDELAALIGSDAPPAAGEGAGGLAERAAADPTWVFGHVVVDEAQELSEMAWRMLMRRCPSRSMTVVGDLAQTGDPAGAASWDRVLGPHLEQRWELVRLSVNYRTPTEIMDAAEDLLAAHPGADGAPGRVRSRSVRSAGTDPWRVRTSAAELPDRVAELVAAEAAALDEGRVAVIAPAALVPALAAALAVPAEPDPERTVVLLTPELAKGLEFDAVLIADPAAVLAGSARGVNDLYVAMTRATHRLGIVHPGPPPAGLAGVPEREPIGAR</sequence>
<gene>
    <name evidence="7" type="ORF">KDL28_03270</name>
</gene>
<dbReference type="Gene3D" id="3.40.50.300">
    <property type="entry name" value="P-loop containing nucleotide triphosphate hydrolases"/>
    <property type="match status" value="2"/>
</dbReference>
<dbReference type="InterPro" id="IPR027417">
    <property type="entry name" value="P-loop_NTPase"/>
</dbReference>
<reference evidence="7" key="1">
    <citation type="submission" date="2021-04" db="EMBL/GenBank/DDBJ databases">
        <title>Pseudonocardia sp. nov., isolated from sandy soil of mangrove forest.</title>
        <authorList>
            <person name="Zan Z."/>
            <person name="Huang R."/>
            <person name="Liu W."/>
        </authorList>
    </citation>
    <scope>NUCLEOTIDE SEQUENCE</scope>
    <source>
        <strain evidence="7">S2-4</strain>
    </source>
</reference>
<keyword evidence="8" id="KW-1185">Reference proteome</keyword>
<evidence type="ECO:0000256" key="5">
    <source>
        <dbReference type="PROSITE-ProRule" id="PRU00560"/>
    </source>
</evidence>
<dbReference type="InterPro" id="IPR000212">
    <property type="entry name" value="DNA_helicase_UvrD/REP"/>
</dbReference>
<dbReference type="Pfam" id="PF13538">
    <property type="entry name" value="UvrD_C_2"/>
    <property type="match status" value="1"/>
</dbReference>
<name>A0ABT0ZTL1_9PSEU</name>
<evidence type="ECO:0000256" key="2">
    <source>
        <dbReference type="ARBA" id="ARBA00022801"/>
    </source>
</evidence>
<keyword evidence="4 5" id="KW-0067">ATP-binding</keyword>
<keyword evidence="2 5" id="KW-0378">Hydrolase</keyword>
<keyword evidence="3 5" id="KW-0347">Helicase</keyword>
<dbReference type="InterPro" id="IPR014016">
    <property type="entry name" value="UvrD-like_ATP-bd"/>
</dbReference>
<evidence type="ECO:0000259" key="6">
    <source>
        <dbReference type="PROSITE" id="PS51198"/>
    </source>
</evidence>
<dbReference type="SUPFAM" id="SSF52540">
    <property type="entry name" value="P-loop containing nucleoside triphosphate hydrolases"/>
    <property type="match status" value="1"/>
</dbReference>
<organism evidence="7 8">
    <name type="scientific">Pseudonocardia humida</name>
    <dbReference type="NCBI Taxonomy" id="2800819"/>
    <lineage>
        <taxon>Bacteria</taxon>
        <taxon>Bacillati</taxon>
        <taxon>Actinomycetota</taxon>
        <taxon>Actinomycetes</taxon>
        <taxon>Pseudonocardiales</taxon>
        <taxon>Pseudonocardiaceae</taxon>
        <taxon>Pseudonocardia</taxon>
    </lineage>
</organism>
<dbReference type="PANTHER" id="PTHR11070">
    <property type="entry name" value="UVRD / RECB / PCRA DNA HELICASE FAMILY MEMBER"/>
    <property type="match status" value="1"/>
</dbReference>
<feature type="domain" description="UvrD-like helicase ATP-binding" evidence="6">
    <location>
        <begin position="175"/>
        <end position="577"/>
    </location>
</feature>
<protein>
    <submittedName>
        <fullName evidence="7">ATP-binding domain-containing protein</fullName>
    </submittedName>
</protein>
<dbReference type="GO" id="GO:0005524">
    <property type="term" value="F:ATP binding"/>
    <property type="evidence" value="ECO:0007669"/>
    <property type="project" value="UniProtKB-KW"/>
</dbReference>
<dbReference type="Proteomes" id="UP001165283">
    <property type="component" value="Unassembled WGS sequence"/>
</dbReference>
<dbReference type="InterPro" id="IPR027785">
    <property type="entry name" value="UvrD-like_helicase_C"/>
</dbReference>
<dbReference type="EMBL" id="JAGSOV010000009">
    <property type="protein sequence ID" value="MCO1654070.1"/>
    <property type="molecule type" value="Genomic_DNA"/>
</dbReference>
<accession>A0ABT0ZTL1</accession>
<dbReference type="Pfam" id="PF00580">
    <property type="entry name" value="UvrD-helicase"/>
    <property type="match status" value="1"/>
</dbReference>
<evidence type="ECO:0000313" key="8">
    <source>
        <dbReference type="Proteomes" id="UP001165283"/>
    </source>
</evidence>
<proteinExistence type="predicted"/>
<evidence type="ECO:0000256" key="4">
    <source>
        <dbReference type="ARBA" id="ARBA00022840"/>
    </source>
</evidence>
<evidence type="ECO:0000256" key="3">
    <source>
        <dbReference type="ARBA" id="ARBA00022806"/>
    </source>
</evidence>
<feature type="binding site" evidence="5">
    <location>
        <begin position="196"/>
        <end position="203"/>
    </location>
    <ligand>
        <name>ATP</name>
        <dbReference type="ChEBI" id="CHEBI:30616"/>
    </ligand>
</feature>
<comment type="caution">
    <text evidence="7">The sequence shown here is derived from an EMBL/GenBank/DDBJ whole genome shotgun (WGS) entry which is preliminary data.</text>
</comment>
<evidence type="ECO:0000313" key="7">
    <source>
        <dbReference type="EMBL" id="MCO1654070.1"/>
    </source>
</evidence>
<evidence type="ECO:0000256" key="1">
    <source>
        <dbReference type="ARBA" id="ARBA00022741"/>
    </source>
</evidence>